<reference evidence="5" key="1">
    <citation type="submission" date="2016-10" db="EMBL/GenBank/DDBJ databases">
        <authorList>
            <person name="Varghese N."/>
            <person name="Submissions S."/>
        </authorList>
    </citation>
    <scope>NUCLEOTIDE SEQUENCE [LARGE SCALE GENOMIC DNA]</scope>
    <source>
        <strain evidence="5">CGMCC 1.6474</strain>
    </source>
</reference>
<dbReference type="EMBL" id="FOSV01000001">
    <property type="protein sequence ID" value="SFK30300.1"/>
    <property type="molecule type" value="Genomic_DNA"/>
</dbReference>
<dbReference type="Gene3D" id="3.40.50.12780">
    <property type="entry name" value="N-terminal domain of ligase-like"/>
    <property type="match status" value="1"/>
</dbReference>
<keyword evidence="5" id="KW-1185">Reference proteome</keyword>
<evidence type="ECO:0000259" key="3">
    <source>
        <dbReference type="PROSITE" id="PS50075"/>
    </source>
</evidence>
<evidence type="ECO:0000256" key="1">
    <source>
        <dbReference type="ARBA" id="ARBA00006432"/>
    </source>
</evidence>
<dbReference type="InterPro" id="IPR036736">
    <property type="entry name" value="ACP-like_sf"/>
</dbReference>
<dbReference type="AlphaFoldDB" id="A0A1I3YEV5"/>
<dbReference type="RefSeq" id="WP_091941004.1">
    <property type="nucleotide sequence ID" value="NZ_FOSV01000001.1"/>
</dbReference>
<keyword evidence="4" id="KW-0436">Ligase</keyword>
<dbReference type="GO" id="GO:0006633">
    <property type="term" value="P:fatty acid biosynthetic process"/>
    <property type="evidence" value="ECO:0007669"/>
    <property type="project" value="TreeGrafter"/>
</dbReference>
<feature type="region of interest" description="Disordered" evidence="2">
    <location>
        <begin position="181"/>
        <end position="210"/>
    </location>
</feature>
<dbReference type="Gene3D" id="3.30.300.30">
    <property type="match status" value="1"/>
</dbReference>
<dbReference type="InterPro" id="IPR009081">
    <property type="entry name" value="PP-bd_ACP"/>
</dbReference>
<dbReference type="GO" id="GO:0016874">
    <property type="term" value="F:ligase activity"/>
    <property type="evidence" value="ECO:0007669"/>
    <property type="project" value="UniProtKB-KW"/>
</dbReference>
<dbReference type="GO" id="GO:0070566">
    <property type="term" value="F:adenylyltransferase activity"/>
    <property type="evidence" value="ECO:0007669"/>
    <property type="project" value="TreeGrafter"/>
</dbReference>
<evidence type="ECO:0000313" key="4">
    <source>
        <dbReference type="EMBL" id="SFK30300.1"/>
    </source>
</evidence>
<dbReference type="InterPro" id="IPR045851">
    <property type="entry name" value="AMP-bd_C_sf"/>
</dbReference>
<evidence type="ECO:0000256" key="2">
    <source>
        <dbReference type="SAM" id="MobiDB-lite"/>
    </source>
</evidence>
<sequence>MPPETKPFLHNLMHEEFDLLLMDNLGDVGRKLVHCVNPELGTFKVNSAVGESPRRQAFWPLCRYTPLIETAQSVECWKKIIGYLKKLQPRARIVFFCTHYHNAADDPVRQERARAFYPLFAERMAGSGVAVIPPIELPSLLYKLPDKDHFEGQVYRALAGHLYLTTVAKFDGLPANPIGSVQAPASPAPREADGISVRPEPLPPPPQETVARAAAEPPEANTIPMGIRSYGRGPAAATVRTVAISLSEAVADYLKVAPTVVDEASGTDTVDGWDSLSQLNIMTHLEKVFGIQFAFDDITDAKTVQTIREALRHLGIVASDEPDGASITAAITQDPPSGPDVALESRTKLPPADLFQVRLPDTNLFADFVARALRTPDTRFALFVSRGTERPLDCGGMLRHALGAARRLEHLPRGSIVGIMLPHCEHIYGTFIGCVLAGLIPTILPPLTSKQDPEVFRRSMDVLLQRVRPGALFTTRALEATLPSWVPVQRIEDIEPVSAETLVADVNALPATDPAATAFLQHSSGTTGHKKGVMLSHATVRRHVTAYAASIGLRPRDGIASWLPLSHDMGLITSFLMPTIMGNPIVSLDAMEWVANPTLLLHHIERQRTAFVWLPNFAFHHIVRADDGARTFDLTSLRGVISCSEPARSASFDAFAGRYAAMGCGPDKLGVSYAMAENVFAVTQTGLGVPTARDPASPYLSSGTPLPGVEIEIRGEDGKPAAEGEVGAIHLRGPFLFEGYHAQPELTAERLHDGWYDTRDIGRVKDGQLTVYGRNDDMLIVNGRNIIAHEVEDEVSRLPGVAPGRVLLCAPHDQAVGSDRLSLLAEPSDNADEAALKASLRDAVLAICGIAPTYIAVLPRGFLIKSTSGKIAREESKRKWLDSSWKPDMAA</sequence>
<feature type="domain" description="Carrier" evidence="3">
    <location>
        <begin position="240"/>
        <end position="315"/>
    </location>
</feature>
<dbReference type="InterPro" id="IPR000873">
    <property type="entry name" value="AMP-dep_synth/lig_dom"/>
</dbReference>
<dbReference type="STRING" id="414703.SAMN04488125_101170"/>
<dbReference type="SUPFAM" id="SSF47336">
    <property type="entry name" value="ACP-like"/>
    <property type="match status" value="1"/>
</dbReference>
<evidence type="ECO:0000313" key="5">
    <source>
        <dbReference type="Proteomes" id="UP000198804"/>
    </source>
</evidence>
<dbReference type="OrthoDB" id="9803968at2"/>
<name>A0A1I3YEV5_9HYPH</name>
<proteinExistence type="inferred from homology"/>
<dbReference type="PROSITE" id="PS50075">
    <property type="entry name" value="CARRIER"/>
    <property type="match status" value="1"/>
</dbReference>
<dbReference type="Pfam" id="PF00501">
    <property type="entry name" value="AMP-binding"/>
    <property type="match status" value="1"/>
</dbReference>
<comment type="similarity">
    <text evidence="1">Belongs to the ATP-dependent AMP-binding enzyme family.</text>
</comment>
<gene>
    <name evidence="4" type="ORF">SAMN04488125_101170</name>
</gene>
<dbReference type="Gene3D" id="1.10.1200.10">
    <property type="entry name" value="ACP-like"/>
    <property type="match status" value="1"/>
</dbReference>
<dbReference type="SUPFAM" id="SSF56801">
    <property type="entry name" value="Acetyl-CoA synthetase-like"/>
    <property type="match status" value="1"/>
</dbReference>
<dbReference type="Proteomes" id="UP000198804">
    <property type="component" value="Unassembled WGS sequence"/>
</dbReference>
<dbReference type="InterPro" id="IPR042099">
    <property type="entry name" value="ANL_N_sf"/>
</dbReference>
<dbReference type="PANTHER" id="PTHR22754">
    <property type="entry name" value="DISCO-INTERACTING PROTEIN 2 DIP2 -RELATED"/>
    <property type="match status" value="1"/>
</dbReference>
<dbReference type="GO" id="GO:0005886">
    <property type="term" value="C:plasma membrane"/>
    <property type="evidence" value="ECO:0007669"/>
    <property type="project" value="TreeGrafter"/>
</dbReference>
<dbReference type="PANTHER" id="PTHR22754:SF32">
    <property type="entry name" value="DISCO-INTERACTING PROTEIN 2"/>
    <property type="match status" value="1"/>
</dbReference>
<organism evidence="4 5">
    <name type="scientific">Methylorubrum salsuginis</name>
    <dbReference type="NCBI Taxonomy" id="414703"/>
    <lineage>
        <taxon>Bacteria</taxon>
        <taxon>Pseudomonadati</taxon>
        <taxon>Pseudomonadota</taxon>
        <taxon>Alphaproteobacteria</taxon>
        <taxon>Hyphomicrobiales</taxon>
        <taxon>Methylobacteriaceae</taxon>
        <taxon>Methylorubrum</taxon>
    </lineage>
</organism>
<accession>A0A1I3YEV5</accession>
<protein>
    <submittedName>
        <fullName evidence="4">Acyl-CoA synthetase (AMP-forming)/AMP-acid ligase II</fullName>
    </submittedName>
</protein>